<dbReference type="GO" id="GO:0008137">
    <property type="term" value="F:NADH dehydrogenase (ubiquinone) activity"/>
    <property type="evidence" value="ECO:0007669"/>
    <property type="project" value="InterPro"/>
</dbReference>
<keyword evidence="5" id="KW-0874">Quinone</keyword>
<comment type="similarity">
    <text evidence="5">Belongs to the complex I subunit 2 family.</text>
</comment>
<keyword evidence="2 5" id="KW-0812">Transmembrane</keyword>
<dbReference type="GO" id="GO:0050136">
    <property type="term" value="F:NADH dehydrogenase (quinone) (non-electrogenic) activity"/>
    <property type="evidence" value="ECO:0007669"/>
    <property type="project" value="UniProtKB-UniRule"/>
</dbReference>
<dbReference type="NCBIfam" id="NF004442">
    <property type="entry name" value="PRK05777.1-5"/>
    <property type="match status" value="1"/>
</dbReference>
<dbReference type="STRING" id="1188319.OYT1_00942"/>
<comment type="function">
    <text evidence="5">NDH-1 shuttles electrons from NADH, via FMN and iron-sulfur (Fe-S) centers, to quinones in the respiratory chain. The immediate electron acceptor for the enzyme in this species is believed to be ubiquinone. Couples the redox reaction to proton translocation (for every two electrons transferred, four hydrogen ions are translocated across the cytoplasmic membrane), and thus conserves the redox energy in a proton gradient.</text>
</comment>
<keyword evidence="5" id="KW-0830">Ubiquinone</keyword>
<dbReference type="GO" id="GO:0012505">
    <property type="term" value="C:endomembrane system"/>
    <property type="evidence" value="ECO:0007669"/>
    <property type="project" value="UniProtKB-SubCell"/>
</dbReference>
<dbReference type="OrthoDB" id="9768329at2"/>
<dbReference type="HAMAP" id="MF_00445">
    <property type="entry name" value="NDH1_NuoN_1"/>
    <property type="match status" value="1"/>
</dbReference>
<reference evidence="8 9" key="1">
    <citation type="submission" date="2018-06" db="EMBL/GenBank/DDBJ databases">
        <title>OYT1 Genome Sequencing.</title>
        <authorList>
            <person name="Kato S."/>
            <person name="Itoh T."/>
            <person name="Ohkuma M."/>
        </authorList>
    </citation>
    <scope>NUCLEOTIDE SEQUENCE [LARGE SCALE GENOMIC DNA]</scope>
    <source>
        <strain evidence="8 9">OYT1</strain>
    </source>
</reference>
<dbReference type="PRINTS" id="PR01434">
    <property type="entry name" value="NADHDHGNASE5"/>
</dbReference>
<comment type="subcellular location">
    <subcellularLocation>
        <location evidence="5">Cell membrane</location>
        <topology evidence="5">Multi-pass membrane protein</topology>
    </subcellularLocation>
    <subcellularLocation>
        <location evidence="1">Endomembrane system</location>
        <topology evidence="1">Multi-pass membrane protein</topology>
    </subcellularLocation>
    <subcellularLocation>
        <location evidence="6">Membrane</location>
        <topology evidence="6">Multi-pass membrane protein</topology>
    </subcellularLocation>
</comment>
<comment type="catalytic activity">
    <reaction evidence="5">
        <text>a quinone + NADH + 5 H(+)(in) = a quinol + NAD(+) + 4 H(+)(out)</text>
        <dbReference type="Rhea" id="RHEA:57888"/>
        <dbReference type="ChEBI" id="CHEBI:15378"/>
        <dbReference type="ChEBI" id="CHEBI:24646"/>
        <dbReference type="ChEBI" id="CHEBI:57540"/>
        <dbReference type="ChEBI" id="CHEBI:57945"/>
        <dbReference type="ChEBI" id="CHEBI:132124"/>
    </reaction>
</comment>
<evidence type="ECO:0000256" key="2">
    <source>
        <dbReference type="ARBA" id="ARBA00022692"/>
    </source>
</evidence>
<sequence length="483" mass="52769">MNLATNLFHAGAEIFLLTMVCVILIADLFVTGRGKMFTYMMVQLTLLGCSFITVATHTDGIANVFSNMYVDDLMSDVLKLLAYLAVSMMLVYSRTYLLARGLFSGEFMSLTLFALLGMMVMISASHFLTLYLGLELLSLSLYAMVALQRDSAVATEAAMKYFILGALASGLLLYGMSMIYGATGSLEIYKISDAIQQGVYNKQLLVFGLVFVVSGLAFKLGAVPFHMWVPDVYHGAPTPMTLLIGSAPKLAAFAFVMRILVEALQPLVVEWSSMLAILAILSIAIGNLSAIAQTNIKRMFAYSTIAHMGYLLLGVLSGNIEGYSSAMFYAVTYVLMTLGGFGMIMLMSREGFEADNLNDYKGLNQRSPWLAFMMLLLMFSMAGVPPTVGFYAKFSVLQSVVQTGHIPLAIIAVLFSLVGAFFYLRVVKLMYFDTPESHEPIQYQADTSLLITFNGLGVLFLGILPSTLMSICAVSVQQSLLLH</sequence>
<feature type="transmembrane region" description="Helical" evidence="5">
    <location>
        <begin position="203"/>
        <end position="229"/>
    </location>
</feature>
<dbReference type="InterPro" id="IPR010096">
    <property type="entry name" value="NADH-Q_OxRdtase_suN/2"/>
</dbReference>
<name>A0A2Z6GDE3_9PROT</name>
<feature type="transmembrane region" description="Helical" evidence="5">
    <location>
        <begin position="273"/>
        <end position="292"/>
    </location>
</feature>
<evidence type="ECO:0000256" key="6">
    <source>
        <dbReference type="RuleBase" id="RU000320"/>
    </source>
</evidence>
<dbReference type="NCBIfam" id="TIGR01770">
    <property type="entry name" value="NDH_I_N"/>
    <property type="match status" value="1"/>
</dbReference>
<accession>A0A2Z6GDE3</accession>
<feature type="transmembrane region" description="Helical" evidence="5">
    <location>
        <begin position="404"/>
        <end position="427"/>
    </location>
</feature>
<dbReference type="RefSeq" id="WP_062626143.1">
    <property type="nucleotide sequence ID" value="NZ_AP018738.1"/>
</dbReference>
<feature type="transmembrane region" description="Helical" evidence="5">
    <location>
        <begin position="37"/>
        <end position="57"/>
    </location>
</feature>
<feature type="transmembrane region" description="Helical" evidence="5">
    <location>
        <begin position="161"/>
        <end position="183"/>
    </location>
</feature>
<dbReference type="InterPro" id="IPR001750">
    <property type="entry name" value="ND/Mrp_TM"/>
</dbReference>
<keyword evidence="9" id="KW-1185">Reference proteome</keyword>
<feature type="domain" description="NADH:quinone oxidoreductase/Mrp antiporter transmembrane" evidence="7">
    <location>
        <begin position="124"/>
        <end position="416"/>
    </location>
</feature>
<evidence type="ECO:0000256" key="3">
    <source>
        <dbReference type="ARBA" id="ARBA00022989"/>
    </source>
</evidence>
<dbReference type="Pfam" id="PF00361">
    <property type="entry name" value="Proton_antipo_M"/>
    <property type="match status" value="1"/>
</dbReference>
<proteinExistence type="inferred from homology"/>
<feature type="transmembrane region" description="Helical" evidence="5">
    <location>
        <begin position="77"/>
        <end position="95"/>
    </location>
</feature>
<feature type="transmembrane region" description="Helical" evidence="5">
    <location>
        <begin position="369"/>
        <end position="392"/>
    </location>
</feature>
<keyword evidence="3 5" id="KW-1133">Transmembrane helix</keyword>
<dbReference type="EC" id="7.1.1.-" evidence="5"/>
<keyword evidence="4 5" id="KW-0472">Membrane</keyword>
<dbReference type="KEGG" id="fam:OYT1_ch1951"/>
<dbReference type="Proteomes" id="UP000033070">
    <property type="component" value="Chromosome"/>
</dbReference>
<feature type="transmembrane region" description="Helical" evidence="5">
    <location>
        <begin position="299"/>
        <end position="320"/>
    </location>
</feature>
<dbReference type="EMBL" id="AP018738">
    <property type="protein sequence ID" value="BBE51477.1"/>
    <property type="molecule type" value="Genomic_DNA"/>
</dbReference>
<dbReference type="PANTHER" id="PTHR22773">
    <property type="entry name" value="NADH DEHYDROGENASE"/>
    <property type="match status" value="1"/>
</dbReference>
<organism evidence="8 9">
    <name type="scientific">Ferriphaselus amnicola</name>
    <dbReference type="NCBI Taxonomy" id="1188319"/>
    <lineage>
        <taxon>Bacteria</taxon>
        <taxon>Pseudomonadati</taxon>
        <taxon>Pseudomonadota</taxon>
        <taxon>Betaproteobacteria</taxon>
        <taxon>Nitrosomonadales</taxon>
        <taxon>Gallionellaceae</taxon>
        <taxon>Ferriphaselus</taxon>
    </lineage>
</organism>
<evidence type="ECO:0000256" key="4">
    <source>
        <dbReference type="ARBA" id="ARBA00023136"/>
    </source>
</evidence>
<feature type="transmembrane region" description="Helical" evidence="5">
    <location>
        <begin position="6"/>
        <end position="30"/>
    </location>
</feature>
<keyword evidence="5" id="KW-0813">Transport</keyword>
<dbReference type="GO" id="GO:0005886">
    <property type="term" value="C:plasma membrane"/>
    <property type="evidence" value="ECO:0007669"/>
    <property type="project" value="UniProtKB-SubCell"/>
</dbReference>
<feature type="transmembrane region" description="Helical" evidence="5">
    <location>
        <begin position="448"/>
        <end position="476"/>
    </location>
</feature>
<feature type="transmembrane region" description="Helical" evidence="5">
    <location>
        <begin position="107"/>
        <end position="124"/>
    </location>
</feature>
<keyword evidence="5" id="KW-1278">Translocase</keyword>
<evidence type="ECO:0000313" key="8">
    <source>
        <dbReference type="EMBL" id="BBE51477.1"/>
    </source>
</evidence>
<evidence type="ECO:0000313" key="9">
    <source>
        <dbReference type="Proteomes" id="UP000033070"/>
    </source>
</evidence>
<dbReference type="GO" id="GO:0048038">
    <property type="term" value="F:quinone binding"/>
    <property type="evidence" value="ECO:0007669"/>
    <property type="project" value="UniProtKB-KW"/>
</dbReference>
<gene>
    <name evidence="5" type="primary">nuoN</name>
    <name evidence="8" type="ORF">OYT1_ch1951</name>
</gene>
<evidence type="ECO:0000256" key="5">
    <source>
        <dbReference type="HAMAP-Rule" id="MF_00445"/>
    </source>
</evidence>
<keyword evidence="5" id="KW-1003">Cell membrane</keyword>
<feature type="transmembrane region" description="Helical" evidence="5">
    <location>
        <begin position="326"/>
        <end position="348"/>
    </location>
</feature>
<evidence type="ECO:0000259" key="7">
    <source>
        <dbReference type="Pfam" id="PF00361"/>
    </source>
</evidence>
<dbReference type="AlphaFoldDB" id="A0A2Z6GDE3"/>
<dbReference type="GO" id="GO:0042773">
    <property type="term" value="P:ATP synthesis coupled electron transport"/>
    <property type="evidence" value="ECO:0007669"/>
    <property type="project" value="InterPro"/>
</dbReference>
<protein>
    <recommendedName>
        <fullName evidence="5">NADH-quinone oxidoreductase subunit N</fullName>
        <ecNumber evidence="5">7.1.1.-</ecNumber>
    </recommendedName>
    <alternativeName>
        <fullName evidence="5">NADH dehydrogenase I subunit N</fullName>
    </alternativeName>
    <alternativeName>
        <fullName evidence="5">NDH-1 subunit N</fullName>
    </alternativeName>
</protein>
<evidence type="ECO:0000256" key="1">
    <source>
        <dbReference type="ARBA" id="ARBA00004127"/>
    </source>
</evidence>
<comment type="subunit">
    <text evidence="5">NDH-1 is composed of 14 different subunits. Subunits NuoA, H, J, K, L, M, N constitute the membrane sector of the complex.</text>
</comment>
<keyword evidence="5" id="KW-0520">NAD</keyword>